<name>A0A382EF62_9ZZZZ</name>
<evidence type="ECO:0000313" key="1">
    <source>
        <dbReference type="EMBL" id="SVB49348.1"/>
    </source>
</evidence>
<feature type="non-terminal residue" evidence="1">
    <location>
        <position position="61"/>
    </location>
</feature>
<gene>
    <name evidence="1" type="ORF">METZ01_LOCUS202202</name>
</gene>
<sequence>MGKEVSQETLNRYKRITPATIWTALGKKGYENCVMDNVKPLTKGKIILGRARTLRYLPERP</sequence>
<organism evidence="1">
    <name type="scientific">marine metagenome</name>
    <dbReference type="NCBI Taxonomy" id="408172"/>
    <lineage>
        <taxon>unclassified sequences</taxon>
        <taxon>metagenomes</taxon>
        <taxon>ecological metagenomes</taxon>
    </lineage>
</organism>
<proteinExistence type="predicted"/>
<dbReference type="Gene3D" id="3.50.30.40">
    <property type="entry name" value="Ribonuclease E inhibitor RraA/RraA-like"/>
    <property type="match status" value="1"/>
</dbReference>
<reference evidence="1" key="1">
    <citation type="submission" date="2018-05" db="EMBL/GenBank/DDBJ databases">
        <authorList>
            <person name="Lanie J.A."/>
            <person name="Ng W.-L."/>
            <person name="Kazmierczak K.M."/>
            <person name="Andrzejewski T.M."/>
            <person name="Davidsen T.M."/>
            <person name="Wayne K.J."/>
            <person name="Tettelin H."/>
            <person name="Glass J.I."/>
            <person name="Rusch D."/>
            <person name="Podicherti R."/>
            <person name="Tsui H.-C.T."/>
            <person name="Winkler M.E."/>
        </authorList>
    </citation>
    <scope>NUCLEOTIDE SEQUENCE</scope>
</reference>
<accession>A0A382EF62</accession>
<protein>
    <submittedName>
        <fullName evidence="1">Uncharacterized protein</fullName>
    </submittedName>
</protein>
<dbReference type="EMBL" id="UINC01044209">
    <property type="protein sequence ID" value="SVB49348.1"/>
    <property type="molecule type" value="Genomic_DNA"/>
</dbReference>
<dbReference type="AlphaFoldDB" id="A0A382EF62"/>